<organism evidence="2 3">
    <name type="scientific">Methanoliparum thermophilum</name>
    <dbReference type="NCBI Taxonomy" id="2491083"/>
    <lineage>
        <taxon>Archaea</taxon>
        <taxon>Methanobacteriati</taxon>
        <taxon>Methanobacteriota</taxon>
        <taxon>Candidatus Methanoliparia</taxon>
        <taxon>Candidatus Methanoliparales</taxon>
        <taxon>Candidatus Methanoliparaceae</taxon>
        <taxon>Candidatus Methanoliparum</taxon>
    </lineage>
</organism>
<name>A0A520KRB5_METT2</name>
<evidence type="ECO:0000256" key="1">
    <source>
        <dbReference type="SAM" id="Coils"/>
    </source>
</evidence>
<dbReference type="Proteomes" id="UP000317158">
    <property type="component" value="Unassembled WGS sequence"/>
</dbReference>
<comment type="caution">
    <text evidence="2">The sequence shown here is derived from an EMBL/GenBank/DDBJ whole genome shotgun (WGS) entry which is preliminary data.</text>
</comment>
<gene>
    <name evidence="2" type="ORF">EF806_05070</name>
</gene>
<dbReference type="AlphaFoldDB" id="A0A520KRB5"/>
<evidence type="ECO:0008006" key="4">
    <source>
        <dbReference type="Google" id="ProtNLM"/>
    </source>
</evidence>
<protein>
    <recommendedName>
        <fullName evidence="4">DUF5320 domain-containing protein</fullName>
    </recommendedName>
</protein>
<keyword evidence="1" id="KW-0175">Coiled coil</keyword>
<sequence>MWWGRYPGHGPFSYLPPWERPGWVYGRGVCWWYPYGYPAYRTKEEEIAALKDEQRDLQARLREIEERLKELEG</sequence>
<dbReference type="EMBL" id="RXIF01000009">
    <property type="protein sequence ID" value="RZN64186.1"/>
    <property type="molecule type" value="Genomic_DNA"/>
</dbReference>
<feature type="coiled-coil region" evidence="1">
    <location>
        <begin position="40"/>
        <end position="67"/>
    </location>
</feature>
<evidence type="ECO:0000313" key="3">
    <source>
        <dbReference type="Proteomes" id="UP000317158"/>
    </source>
</evidence>
<proteinExistence type="predicted"/>
<evidence type="ECO:0000313" key="2">
    <source>
        <dbReference type="EMBL" id="RZN64186.1"/>
    </source>
</evidence>
<reference evidence="2 3" key="1">
    <citation type="journal article" date="2019" name="Nat. Microbiol.">
        <title>Wide diversity of methane and short-chain alkane metabolisms in uncultured archaea.</title>
        <authorList>
            <person name="Borrel G."/>
            <person name="Adam P.S."/>
            <person name="McKay L.J."/>
            <person name="Chen L.X."/>
            <person name="Sierra-Garcia I.N."/>
            <person name="Sieber C.M."/>
            <person name="Letourneur Q."/>
            <person name="Ghozlane A."/>
            <person name="Andersen G.L."/>
            <person name="Li W.J."/>
            <person name="Hallam S.J."/>
            <person name="Muyzer G."/>
            <person name="de Oliveira V.M."/>
            <person name="Inskeep W.P."/>
            <person name="Banfield J.F."/>
            <person name="Gribaldo S."/>
        </authorList>
    </citation>
    <scope>NUCLEOTIDE SEQUENCE [LARGE SCALE GENOMIC DNA]</scope>
    <source>
        <strain evidence="2">NM1a</strain>
    </source>
</reference>
<accession>A0A520KRB5</accession>